<feature type="compositionally biased region" description="Polar residues" evidence="5">
    <location>
        <begin position="686"/>
        <end position="697"/>
    </location>
</feature>
<name>A0A086SZ99_HAPC1</name>
<keyword evidence="2 6" id="KW-0812">Transmembrane</keyword>
<feature type="region of interest" description="Disordered" evidence="5">
    <location>
        <begin position="183"/>
        <end position="279"/>
    </location>
</feature>
<feature type="region of interest" description="Disordered" evidence="5">
    <location>
        <begin position="125"/>
        <end position="144"/>
    </location>
</feature>
<sequence length="827" mass="89850">MRNDRMGMGWTRESVFNPSKRDATPHTNWGSFSNPYSCCSGTLPTYLPRESSIPGCSDDTSDKLLTRPLSDELPRPRSAPTRIPRSTGSSAAGPKTIAMLQPPSASYEVPWMPSTASRMWVLAATEGGAGGGDDDTGGGGGGGKEPLQNWSSLIGIVTAIVGNILIALALNVQRYAHTRLHKQRLSIRRRARAAMKRVHRGGGQSSSYGTVDGNGNGNGNGNRNRNSSGSYGNGATISDDDDASPDMPDDTRESDPLSSSYLSSASTEGGEDEEEAERQAKAASSYLKSPYWWLGQILITLGEMGNFLAYGFAPASIVSPLGVVALISNCIIAPLMFHERFRQRDFWGVVVAVGGVVTVVLSAKTQENKLNPSDVWGAITTLEFEIYLGVTVFLIIVLMWASPRYGRRTILIDLGLVGLFGGYTALATKGVSSMLSSTLWRAFTTPVTYVLIIILLGTAIMQIRYVNKSLQRFDSTQVIPIQFVMFTLCVILGSAILYRDFERTTSEQAGKFVGGCLLTFFGVFLITSGRQQSEDDEEDLLSDSESVEETIGLRHHEGHQQGTTVERQSVTTSVPPSRRSSRRTSRGEYSISTRPRSPDEEDNVPPLAHAADGSTPSSLDPESPARLSNPWVQTQAATPPGRGVRTLSADMFMRGSSVLTPSRSHPVTPMRDGLVPPDHTLEHPATPQNRGNTSTPGQHRRSGTFISPSPLASTVTTVMKDGFLRDNKTLPQKSSTSHLRSRIRASLFFNEDENTGLLAADDRGDDLAYHDVERDDDAAQTRRTRSRSLSDTLGHLFKSKKKRRKDGTDYMDVEQGDETDTQPGPSS</sequence>
<keyword evidence="3 6" id="KW-1133">Transmembrane helix</keyword>
<evidence type="ECO:0000256" key="6">
    <source>
        <dbReference type="SAM" id="Phobius"/>
    </source>
</evidence>
<feature type="compositionally biased region" description="Basic residues" evidence="5">
    <location>
        <begin position="183"/>
        <end position="200"/>
    </location>
</feature>
<dbReference type="InterPro" id="IPR008521">
    <property type="entry name" value="Mg_trans_NIPA"/>
</dbReference>
<comment type="subcellular location">
    <subcellularLocation>
        <location evidence="1">Membrane</location>
        <topology evidence="1">Multi-pass membrane protein</topology>
    </subcellularLocation>
</comment>
<feature type="compositionally biased region" description="Acidic residues" evidence="5">
    <location>
        <begin position="238"/>
        <end position="248"/>
    </location>
</feature>
<feature type="transmembrane region" description="Helical" evidence="6">
    <location>
        <begin position="509"/>
        <end position="527"/>
    </location>
</feature>
<feature type="compositionally biased region" description="Low complexity" evidence="5">
    <location>
        <begin position="256"/>
        <end position="268"/>
    </location>
</feature>
<dbReference type="OrthoDB" id="165382at2759"/>
<evidence type="ECO:0000313" key="7">
    <source>
        <dbReference type="EMBL" id="KFH42431.1"/>
    </source>
</evidence>
<dbReference type="SUPFAM" id="SSF103481">
    <property type="entry name" value="Multidrug resistance efflux transporter EmrE"/>
    <property type="match status" value="1"/>
</dbReference>
<feature type="transmembrane region" description="Helical" evidence="6">
    <location>
        <begin position="478"/>
        <end position="497"/>
    </location>
</feature>
<feature type="region of interest" description="Disordered" evidence="5">
    <location>
        <begin position="1"/>
        <end position="23"/>
    </location>
</feature>
<evidence type="ECO:0000256" key="1">
    <source>
        <dbReference type="ARBA" id="ARBA00004141"/>
    </source>
</evidence>
<feature type="compositionally biased region" description="Acidic residues" evidence="5">
    <location>
        <begin position="809"/>
        <end position="820"/>
    </location>
</feature>
<evidence type="ECO:0000256" key="5">
    <source>
        <dbReference type="SAM" id="MobiDB-lite"/>
    </source>
</evidence>
<evidence type="ECO:0000256" key="4">
    <source>
        <dbReference type="ARBA" id="ARBA00023136"/>
    </source>
</evidence>
<feature type="transmembrane region" description="Helical" evidence="6">
    <location>
        <begin position="317"/>
        <end position="337"/>
    </location>
</feature>
<comment type="caution">
    <text evidence="7">The sequence shown here is derived from an EMBL/GenBank/DDBJ whole genome shotgun (WGS) entry which is preliminary data.</text>
</comment>
<feature type="region of interest" description="Disordered" evidence="5">
    <location>
        <begin position="772"/>
        <end position="827"/>
    </location>
</feature>
<proteinExistence type="predicted"/>
<dbReference type="AlphaFoldDB" id="A0A086SZ99"/>
<dbReference type="EMBL" id="JPKY01000094">
    <property type="protein sequence ID" value="KFH42431.1"/>
    <property type="molecule type" value="Genomic_DNA"/>
</dbReference>
<keyword evidence="8" id="KW-1185">Reference proteome</keyword>
<feature type="transmembrane region" description="Helical" evidence="6">
    <location>
        <begin position="346"/>
        <end position="363"/>
    </location>
</feature>
<feature type="transmembrane region" description="Helical" evidence="6">
    <location>
        <begin position="291"/>
        <end position="311"/>
    </location>
</feature>
<feature type="compositionally biased region" description="Low complexity" evidence="5">
    <location>
        <begin position="221"/>
        <end position="234"/>
    </location>
</feature>
<feature type="compositionally biased region" description="Basic and acidic residues" evidence="5">
    <location>
        <begin position="60"/>
        <end position="75"/>
    </location>
</feature>
<feature type="transmembrane region" description="Helical" evidence="6">
    <location>
        <begin position="375"/>
        <end position="398"/>
    </location>
</feature>
<feature type="compositionally biased region" description="Low complexity" evidence="5">
    <location>
        <begin position="569"/>
        <end position="578"/>
    </location>
</feature>
<dbReference type="Proteomes" id="UP000029964">
    <property type="component" value="Unassembled WGS sequence"/>
</dbReference>
<feature type="transmembrane region" description="Helical" evidence="6">
    <location>
        <begin position="447"/>
        <end position="466"/>
    </location>
</feature>
<evidence type="ECO:0000256" key="3">
    <source>
        <dbReference type="ARBA" id="ARBA00022989"/>
    </source>
</evidence>
<dbReference type="PANTHER" id="PTHR12570:SF65">
    <property type="entry name" value="MAGNESIUM TRANSPORTER NIPA9-RELATED"/>
    <property type="match status" value="1"/>
</dbReference>
<dbReference type="PANTHER" id="PTHR12570">
    <property type="match status" value="1"/>
</dbReference>
<feature type="transmembrane region" description="Helical" evidence="6">
    <location>
        <begin position="150"/>
        <end position="172"/>
    </location>
</feature>
<reference evidence="8" key="1">
    <citation type="journal article" date="2014" name="Genome Announc.">
        <title>Genome sequence and annotation of Acremonium chrysogenum, producer of the beta-lactam antibiotic cephalosporin C.</title>
        <authorList>
            <person name="Terfehr D."/>
            <person name="Dahlmann T.A."/>
            <person name="Specht T."/>
            <person name="Zadra I."/>
            <person name="Kuernsteiner H."/>
            <person name="Kueck U."/>
        </authorList>
    </citation>
    <scope>NUCLEOTIDE SEQUENCE [LARGE SCALE GENOMIC DNA]</scope>
    <source>
        <strain evidence="8">ATCC 11550 / CBS 779.69 / DSM 880 / IAM 14645 / JCM 23072 / IMI 49137</strain>
    </source>
</reference>
<dbReference type="InterPro" id="IPR037185">
    <property type="entry name" value="EmrE-like"/>
</dbReference>
<dbReference type="GO" id="GO:0015095">
    <property type="term" value="F:magnesium ion transmembrane transporter activity"/>
    <property type="evidence" value="ECO:0007669"/>
    <property type="project" value="InterPro"/>
</dbReference>
<dbReference type="Pfam" id="PF05653">
    <property type="entry name" value="Mg_trans_NIPA"/>
    <property type="match status" value="1"/>
</dbReference>
<feature type="region of interest" description="Disordered" evidence="5">
    <location>
        <begin position="51"/>
        <end position="97"/>
    </location>
</feature>
<feature type="compositionally biased region" description="Gly residues" evidence="5">
    <location>
        <begin position="127"/>
        <end position="144"/>
    </location>
</feature>
<evidence type="ECO:0008006" key="9">
    <source>
        <dbReference type="Google" id="ProtNLM"/>
    </source>
</evidence>
<dbReference type="HOGENOM" id="CLU_012349_2_1_1"/>
<protein>
    <recommendedName>
        <fullName evidence="9">NIPA-like protein</fullName>
    </recommendedName>
</protein>
<evidence type="ECO:0000256" key="2">
    <source>
        <dbReference type="ARBA" id="ARBA00022692"/>
    </source>
</evidence>
<organism evidence="7 8">
    <name type="scientific">Hapsidospora chrysogenum (strain ATCC 11550 / CBS 779.69 / DSM 880 / IAM 14645 / JCM 23072 / IMI 49137)</name>
    <name type="common">Acremonium chrysogenum</name>
    <dbReference type="NCBI Taxonomy" id="857340"/>
    <lineage>
        <taxon>Eukaryota</taxon>
        <taxon>Fungi</taxon>
        <taxon>Dikarya</taxon>
        <taxon>Ascomycota</taxon>
        <taxon>Pezizomycotina</taxon>
        <taxon>Sordariomycetes</taxon>
        <taxon>Hypocreomycetidae</taxon>
        <taxon>Hypocreales</taxon>
        <taxon>Bionectriaceae</taxon>
        <taxon>Hapsidospora</taxon>
    </lineage>
</organism>
<dbReference type="GO" id="GO:0016020">
    <property type="term" value="C:membrane"/>
    <property type="evidence" value="ECO:0007669"/>
    <property type="project" value="UniProtKB-SubCell"/>
</dbReference>
<evidence type="ECO:0000313" key="8">
    <source>
        <dbReference type="Proteomes" id="UP000029964"/>
    </source>
</evidence>
<feature type="region of interest" description="Disordered" evidence="5">
    <location>
        <begin position="678"/>
        <end position="710"/>
    </location>
</feature>
<keyword evidence="4 6" id="KW-0472">Membrane</keyword>
<feature type="region of interest" description="Disordered" evidence="5">
    <location>
        <begin position="555"/>
        <end position="644"/>
    </location>
</feature>
<accession>A0A086SZ99</accession>
<gene>
    <name evidence="7" type="ORF">ACRE_068370</name>
</gene>